<sequence>MYRRNFPDDPGYMPNMGDSHTRVTYRRNPNFLERVGNSLVGVLVGLAMLLAASALLFWNEGRAVQTAQSLDEGLAMAVSLDDIYQPYDENNGKLVHISGALKTEQAVEDPTFKVSVFCAKLKRNVEMYQWVEHENRREYNEGGETRVETTYSYSLEWRSELIRSLIDRISTFRRLDSQYIKKHPTDPNIKLYDGIFYHSLDPARPQVGDIRVTFEYAGRSDFSELGDPEQEIFAKEHQQNTFMTWGIRFAGWLIMFFGFVCLTSILTTLECIQVGQRLSVCVHGAICKNLECQIFPSNE</sequence>
<evidence type="ECO:0000256" key="10">
    <source>
        <dbReference type="SAM" id="MobiDB-lite"/>
    </source>
</evidence>
<evidence type="ECO:0000256" key="11">
    <source>
        <dbReference type="SAM" id="Phobius"/>
    </source>
</evidence>
<evidence type="ECO:0000256" key="9">
    <source>
        <dbReference type="ARBA" id="ARBA00023242"/>
    </source>
</evidence>
<keyword evidence="5 11" id="KW-0812">Transmembrane</keyword>
<accession>A0ABQ9E7Y4</accession>
<dbReference type="PANTHER" id="PTHR13416:SF2">
    <property type="entry name" value="TRANSMEMBRANE PROTEIN 43"/>
    <property type="match status" value="1"/>
</dbReference>
<keyword evidence="6" id="KW-0256">Endoplasmic reticulum</keyword>
<name>A0ABQ9E7Y4_TEGGR</name>
<proteinExistence type="inferred from homology"/>
<evidence type="ECO:0000313" key="12">
    <source>
        <dbReference type="EMBL" id="KAJ8301280.1"/>
    </source>
</evidence>
<evidence type="ECO:0000256" key="1">
    <source>
        <dbReference type="ARBA" id="ARBA00004127"/>
    </source>
</evidence>
<organism evidence="12 13">
    <name type="scientific">Tegillarca granosa</name>
    <name type="common">Malaysian cockle</name>
    <name type="synonym">Anadara granosa</name>
    <dbReference type="NCBI Taxonomy" id="220873"/>
    <lineage>
        <taxon>Eukaryota</taxon>
        <taxon>Metazoa</taxon>
        <taxon>Spiralia</taxon>
        <taxon>Lophotrochozoa</taxon>
        <taxon>Mollusca</taxon>
        <taxon>Bivalvia</taxon>
        <taxon>Autobranchia</taxon>
        <taxon>Pteriomorphia</taxon>
        <taxon>Arcoida</taxon>
        <taxon>Arcoidea</taxon>
        <taxon>Arcidae</taxon>
        <taxon>Tegillarca</taxon>
    </lineage>
</organism>
<dbReference type="Pfam" id="PF07787">
    <property type="entry name" value="TMEM43"/>
    <property type="match status" value="2"/>
</dbReference>
<dbReference type="Proteomes" id="UP001217089">
    <property type="component" value="Unassembled WGS sequence"/>
</dbReference>
<gene>
    <name evidence="12" type="ORF">KUTeg_020267</name>
</gene>
<evidence type="ECO:0008006" key="14">
    <source>
        <dbReference type="Google" id="ProtNLM"/>
    </source>
</evidence>
<evidence type="ECO:0000256" key="7">
    <source>
        <dbReference type="ARBA" id="ARBA00022989"/>
    </source>
</evidence>
<evidence type="ECO:0000256" key="5">
    <source>
        <dbReference type="ARBA" id="ARBA00022692"/>
    </source>
</evidence>
<feature type="transmembrane region" description="Helical" evidence="11">
    <location>
        <begin position="249"/>
        <end position="269"/>
    </location>
</feature>
<evidence type="ECO:0000256" key="2">
    <source>
        <dbReference type="ARBA" id="ARBA00004259"/>
    </source>
</evidence>
<comment type="similarity">
    <text evidence="4">Belongs to the TMEM43 family.</text>
</comment>
<dbReference type="PANTHER" id="PTHR13416">
    <property type="match status" value="1"/>
</dbReference>
<feature type="transmembrane region" description="Helical" evidence="11">
    <location>
        <begin position="39"/>
        <end position="58"/>
    </location>
</feature>
<evidence type="ECO:0000256" key="8">
    <source>
        <dbReference type="ARBA" id="ARBA00023136"/>
    </source>
</evidence>
<dbReference type="InterPro" id="IPR012430">
    <property type="entry name" value="TMEM43_fam"/>
</dbReference>
<keyword evidence="13" id="KW-1185">Reference proteome</keyword>
<dbReference type="EMBL" id="JARBDR010000918">
    <property type="protein sequence ID" value="KAJ8301280.1"/>
    <property type="molecule type" value="Genomic_DNA"/>
</dbReference>
<keyword evidence="7 11" id="KW-1133">Transmembrane helix</keyword>
<evidence type="ECO:0000256" key="6">
    <source>
        <dbReference type="ARBA" id="ARBA00022824"/>
    </source>
</evidence>
<protein>
    <recommendedName>
        <fullName evidence="14">Transmembrane protein 43</fullName>
    </recommendedName>
</protein>
<comment type="subcellular location">
    <subcellularLocation>
        <location evidence="1">Endomembrane system</location>
        <topology evidence="1">Multi-pass membrane protein</topology>
    </subcellularLocation>
    <subcellularLocation>
        <location evidence="3">Endoplasmic reticulum membrane</location>
    </subcellularLocation>
    <subcellularLocation>
        <location evidence="2">Nucleus envelope</location>
    </subcellularLocation>
</comment>
<evidence type="ECO:0000256" key="3">
    <source>
        <dbReference type="ARBA" id="ARBA00004586"/>
    </source>
</evidence>
<evidence type="ECO:0000256" key="4">
    <source>
        <dbReference type="ARBA" id="ARBA00006627"/>
    </source>
</evidence>
<comment type="caution">
    <text evidence="12">The sequence shown here is derived from an EMBL/GenBank/DDBJ whole genome shotgun (WGS) entry which is preliminary data.</text>
</comment>
<feature type="region of interest" description="Disordered" evidence="10">
    <location>
        <begin position="1"/>
        <end position="20"/>
    </location>
</feature>
<keyword evidence="9" id="KW-0539">Nucleus</keyword>
<keyword evidence="8 11" id="KW-0472">Membrane</keyword>
<reference evidence="12 13" key="1">
    <citation type="submission" date="2022-12" db="EMBL/GenBank/DDBJ databases">
        <title>Chromosome-level genome of Tegillarca granosa.</title>
        <authorList>
            <person name="Kim J."/>
        </authorList>
    </citation>
    <scope>NUCLEOTIDE SEQUENCE [LARGE SCALE GENOMIC DNA]</scope>
    <source>
        <strain evidence="12">Teg-2019</strain>
        <tissue evidence="12">Adductor muscle</tissue>
    </source>
</reference>
<evidence type="ECO:0000313" key="13">
    <source>
        <dbReference type="Proteomes" id="UP001217089"/>
    </source>
</evidence>